<keyword evidence="2" id="KW-1185">Reference proteome</keyword>
<proteinExistence type="predicted"/>
<dbReference type="Proteomes" id="UP000822476">
    <property type="component" value="Unassembled WGS sequence"/>
</dbReference>
<organism evidence="1 2">
    <name type="scientific">Paragonimus skrjabini miyazakii</name>
    <dbReference type="NCBI Taxonomy" id="59628"/>
    <lineage>
        <taxon>Eukaryota</taxon>
        <taxon>Metazoa</taxon>
        <taxon>Spiralia</taxon>
        <taxon>Lophotrochozoa</taxon>
        <taxon>Platyhelminthes</taxon>
        <taxon>Trematoda</taxon>
        <taxon>Digenea</taxon>
        <taxon>Plagiorchiida</taxon>
        <taxon>Troglotremata</taxon>
        <taxon>Troglotrematidae</taxon>
        <taxon>Paragonimus</taxon>
    </lineage>
</organism>
<gene>
    <name evidence="1" type="ORF">EG68_02299</name>
</gene>
<name>A0A8S9Z3N0_9TREM</name>
<evidence type="ECO:0000313" key="2">
    <source>
        <dbReference type="Proteomes" id="UP000822476"/>
    </source>
</evidence>
<protein>
    <submittedName>
        <fullName evidence="1">Uncharacterized protein</fullName>
    </submittedName>
</protein>
<sequence length="114" mass="13009">MDGLGGLSYLQVNYRTFDLHPNSPYGYSSLVIMYSLGKLNKQFGMNSTCKEAVKRLSLKPYTSGERCPPGSMQGAVELKGIMRYCERKSANAFHISKRLIHDMYRYKLSQQEID</sequence>
<dbReference type="EMBL" id="JTDE01000358">
    <property type="protein sequence ID" value="KAF7261492.1"/>
    <property type="molecule type" value="Genomic_DNA"/>
</dbReference>
<reference evidence="1" key="1">
    <citation type="submission" date="2019-07" db="EMBL/GenBank/DDBJ databases">
        <title>Annotation for the trematode Paragonimus miyazaki's.</title>
        <authorList>
            <person name="Choi Y.-J."/>
        </authorList>
    </citation>
    <scope>NUCLEOTIDE SEQUENCE</scope>
    <source>
        <strain evidence="1">Japan</strain>
    </source>
</reference>
<evidence type="ECO:0000313" key="1">
    <source>
        <dbReference type="EMBL" id="KAF7261492.1"/>
    </source>
</evidence>
<dbReference type="AlphaFoldDB" id="A0A8S9Z3N0"/>
<accession>A0A8S9Z3N0</accession>
<comment type="caution">
    <text evidence="1">The sequence shown here is derived from an EMBL/GenBank/DDBJ whole genome shotgun (WGS) entry which is preliminary data.</text>
</comment>